<comment type="catalytic activity">
    <reaction evidence="1">
        <text>Transfers a segment of a (1-&gt;4)-alpha-D-glucan chain to a primary hydroxy group in a similar glucan chain.</text>
        <dbReference type="EC" id="2.4.1.18"/>
    </reaction>
</comment>
<dbReference type="PANTHER" id="PTHR43651:SF3">
    <property type="entry name" value="1,4-ALPHA-GLUCAN-BRANCHING ENZYME"/>
    <property type="match status" value="1"/>
</dbReference>
<dbReference type="PANTHER" id="PTHR43651">
    <property type="entry name" value="1,4-ALPHA-GLUCAN-BRANCHING ENZYME"/>
    <property type="match status" value="1"/>
</dbReference>
<keyword evidence="8" id="KW-0320">Glycogen biosynthesis</keyword>
<reference evidence="11" key="1">
    <citation type="submission" date="2023-07" db="EMBL/GenBank/DDBJ databases">
        <authorList>
            <person name="Pelsma A.J. K."/>
        </authorList>
    </citation>
    <scope>NUCLEOTIDE SEQUENCE</scope>
</reference>
<evidence type="ECO:0000313" key="11">
    <source>
        <dbReference type="EMBL" id="CAJ0884360.1"/>
    </source>
</evidence>
<dbReference type="InterPro" id="IPR013783">
    <property type="entry name" value="Ig-like_fold"/>
</dbReference>
<dbReference type="InterPro" id="IPR006048">
    <property type="entry name" value="A-amylase/branching_C"/>
</dbReference>
<gene>
    <name evidence="11" type="primary">GBE1/glgB</name>
    <name evidence="11" type="ORF">AMST5_03517</name>
</gene>
<evidence type="ECO:0000256" key="3">
    <source>
        <dbReference type="ARBA" id="ARBA00009000"/>
    </source>
</evidence>
<evidence type="ECO:0000256" key="8">
    <source>
        <dbReference type="ARBA" id="ARBA00023056"/>
    </source>
</evidence>
<dbReference type="InterPro" id="IPR044143">
    <property type="entry name" value="GlgB_N_E_set_prok"/>
</dbReference>
<dbReference type="EMBL" id="OY288114">
    <property type="protein sequence ID" value="CAJ0884360.1"/>
    <property type="molecule type" value="Genomic_DNA"/>
</dbReference>
<dbReference type="FunFam" id="2.60.40.10:FF:000169">
    <property type="entry name" value="1,4-alpha-glucan branching enzyme GlgB"/>
    <property type="match status" value="1"/>
</dbReference>
<dbReference type="InterPro" id="IPR054169">
    <property type="entry name" value="GlgB_N"/>
</dbReference>
<dbReference type="InterPro" id="IPR037439">
    <property type="entry name" value="Branching_enzy"/>
</dbReference>
<dbReference type="SUPFAM" id="SSF51011">
    <property type="entry name" value="Glycosyl hydrolase domain"/>
    <property type="match status" value="1"/>
</dbReference>
<evidence type="ECO:0000259" key="10">
    <source>
        <dbReference type="SMART" id="SM00642"/>
    </source>
</evidence>
<dbReference type="InterPro" id="IPR004193">
    <property type="entry name" value="Glyco_hydro_13_N"/>
</dbReference>
<dbReference type="NCBIfam" id="NF003811">
    <property type="entry name" value="PRK05402.1"/>
    <property type="match status" value="1"/>
</dbReference>
<dbReference type="GO" id="GO:0005829">
    <property type="term" value="C:cytosol"/>
    <property type="evidence" value="ECO:0007669"/>
    <property type="project" value="TreeGrafter"/>
</dbReference>
<dbReference type="InterPro" id="IPR006047">
    <property type="entry name" value="GH13_cat_dom"/>
</dbReference>
<feature type="domain" description="Glycosyl hydrolase family 13 catalytic" evidence="10">
    <location>
        <begin position="253"/>
        <end position="620"/>
    </location>
</feature>
<dbReference type="GO" id="GO:0003844">
    <property type="term" value="F:1,4-alpha-glucan branching enzyme activity"/>
    <property type="evidence" value="ECO:0007669"/>
    <property type="project" value="UniProtKB-EC"/>
</dbReference>
<dbReference type="Pfam" id="PF02806">
    <property type="entry name" value="Alpha-amylase_C"/>
    <property type="match status" value="1"/>
</dbReference>
<keyword evidence="6 11" id="KW-0328">Glycosyltransferase</keyword>
<dbReference type="SUPFAM" id="SSF81296">
    <property type="entry name" value="E set domains"/>
    <property type="match status" value="2"/>
</dbReference>
<sequence length="735" mass="82470">MTKPNWRATPDDIAAIVGARHGDPFALLGPHDTQAGTVIRALVPGAQTVEVETPEGVTVAPLERIHPDGFFEGLTPLPPRAPYRLAASNAEAVWRFADPYSFPPVLGPLDDHLLVEGAHQRLYERLGAQLVTHEGVEGTSFAVWAPNARRVSVVGDFNHWDGRRTQMRKRIDSGIWEIFLPAVGSGAVYKYEILGRDGRLLPLKADPLGFAAELRPSTASVVAENAHYEWGDAIHMAERVKYDPRRAPMSVYEVHLPSWRKGEDGRFLTYDELADQLVPYVADMGFTHIELLPINEHPLDDSWGYQPIGLFAPTRRHGDPAGFRRFVDRAHQAGISIILDWVPAHFPTDEHGLAHFDGGPLYEHSDPRRGFHPDWNTAIYDFGRREVANFLFANALYWLDRFHIDGLRVDAVASMLYLDYSRKEGEWAPNPDGSNDNRDAVRFLQRFNELVYGLYPGAITLAEESTAWAGVTKPTFAGGLGFGFKWNMGWMNDTLRYMSCDPVYRKWRHNELTFGLLYAFAENFVLPLSHDEVVHGKGSIVAKMPGDDWRRFAGTRAYYGFMWGHPGKKLLFMGQEFGQTGEWNFANGLDWGLLGFGLHRGLRDYVRDLNRLHRSRDALHARDCESDGFEWVVVDDTESSVFAFLRYGADRARPVLVVANFTPVPRHAYRLGLPRAGRWREILNSDAEIYGGSGVGNLGAIHARPEGFAGFPASVDIEVPPLAALFFEPDDDGVE</sequence>
<keyword evidence="5" id="KW-0321">Glycogen metabolism</keyword>
<dbReference type="HAMAP" id="MF_00685">
    <property type="entry name" value="GlgB"/>
    <property type="match status" value="1"/>
</dbReference>
<keyword evidence="7 11" id="KW-0808">Transferase</keyword>
<evidence type="ECO:0000256" key="4">
    <source>
        <dbReference type="ARBA" id="ARBA00012541"/>
    </source>
</evidence>
<dbReference type="InterPro" id="IPR006407">
    <property type="entry name" value="GlgB"/>
</dbReference>
<dbReference type="FunFam" id="2.60.40.1180:FF:000002">
    <property type="entry name" value="1,4-alpha-glucan branching enzyme GlgB"/>
    <property type="match status" value="1"/>
</dbReference>
<dbReference type="GO" id="GO:0004553">
    <property type="term" value="F:hydrolase activity, hydrolyzing O-glycosyl compounds"/>
    <property type="evidence" value="ECO:0007669"/>
    <property type="project" value="InterPro"/>
</dbReference>
<organism evidence="11">
    <name type="scientific">freshwater sediment metagenome</name>
    <dbReference type="NCBI Taxonomy" id="556182"/>
    <lineage>
        <taxon>unclassified sequences</taxon>
        <taxon>metagenomes</taxon>
        <taxon>ecological metagenomes</taxon>
    </lineage>
</organism>
<dbReference type="GO" id="GO:0005978">
    <property type="term" value="P:glycogen biosynthetic process"/>
    <property type="evidence" value="ECO:0007669"/>
    <property type="project" value="UniProtKB-KW"/>
</dbReference>
<dbReference type="InterPro" id="IPR014756">
    <property type="entry name" value="Ig_E-set"/>
</dbReference>
<comment type="similarity">
    <text evidence="3">Belongs to the glycosyl hydrolase 13 family. GlgB subfamily.</text>
</comment>
<proteinExistence type="inferred from homology"/>
<dbReference type="Gene3D" id="3.20.20.80">
    <property type="entry name" value="Glycosidases"/>
    <property type="match status" value="1"/>
</dbReference>
<dbReference type="Pfam" id="PF00128">
    <property type="entry name" value="Alpha-amylase"/>
    <property type="match status" value="1"/>
</dbReference>
<evidence type="ECO:0000256" key="9">
    <source>
        <dbReference type="ARBA" id="ARBA00023277"/>
    </source>
</evidence>
<accession>A0AA48REQ8</accession>
<keyword evidence="9" id="KW-0119">Carbohydrate metabolism</keyword>
<dbReference type="Pfam" id="PF02922">
    <property type="entry name" value="CBM_48"/>
    <property type="match status" value="1"/>
</dbReference>
<dbReference type="Gene3D" id="2.60.40.10">
    <property type="entry name" value="Immunoglobulins"/>
    <property type="match status" value="2"/>
</dbReference>
<evidence type="ECO:0000256" key="7">
    <source>
        <dbReference type="ARBA" id="ARBA00022679"/>
    </source>
</evidence>
<dbReference type="GO" id="GO:0043169">
    <property type="term" value="F:cation binding"/>
    <property type="evidence" value="ECO:0007669"/>
    <property type="project" value="InterPro"/>
</dbReference>
<dbReference type="PIRSF" id="PIRSF000463">
    <property type="entry name" value="GlgB"/>
    <property type="match status" value="1"/>
</dbReference>
<dbReference type="NCBIfam" id="TIGR01515">
    <property type="entry name" value="branching_enzym"/>
    <property type="match status" value="1"/>
</dbReference>
<dbReference type="CDD" id="cd02855">
    <property type="entry name" value="E_set_GBE_prok_N"/>
    <property type="match status" value="1"/>
</dbReference>
<dbReference type="Pfam" id="PF22019">
    <property type="entry name" value="GlgB_N"/>
    <property type="match status" value="1"/>
</dbReference>
<evidence type="ECO:0000256" key="6">
    <source>
        <dbReference type="ARBA" id="ARBA00022676"/>
    </source>
</evidence>
<evidence type="ECO:0000256" key="1">
    <source>
        <dbReference type="ARBA" id="ARBA00000826"/>
    </source>
</evidence>
<protein>
    <recommendedName>
        <fullName evidence="4">1,4-alpha-glucan branching enzyme</fullName>
        <ecNumber evidence="4">2.4.1.18</ecNumber>
    </recommendedName>
</protein>
<dbReference type="Gene3D" id="2.60.40.1180">
    <property type="entry name" value="Golgi alpha-mannosidase II"/>
    <property type="match status" value="1"/>
</dbReference>
<dbReference type="EC" id="2.4.1.18" evidence="4"/>
<dbReference type="SMART" id="SM00642">
    <property type="entry name" value="Aamy"/>
    <property type="match status" value="1"/>
</dbReference>
<dbReference type="AlphaFoldDB" id="A0AA48REQ8"/>
<name>A0AA48REQ8_9ZZZZ</name>
<evidence type="ECO:0000256" key="5">
    <source>
        <dbReference type="ARBA" id="ARBA00022600"/>
    </source>
</evidence>
<dbReference type="InterPro" id="IPR013780">
    <property type="entry name" value="Glyco_hydro_b"/>
</dbReference>
<comment type="pathway">
    <text evidence="2">Glycan biosynthesis; glycogen biosynthesis.</text>
</comment>
<evidence type="ECO:0000256" key="2">
    <source>
        <dbReference type="ARBA" id="ARBA00004964"/>
    </source>
</evidence>
<dbReference type="FunFam" id="3.20.20.80:FF:000003">
    <property type="entry name" value="1,4-alpha-glucan branching enzyme GlgB"/>
    <property type="match status" value="1"/>
</dbReference>
<dbReference type="SUPFAM" id="SSF51445">
    <property type="entry name" value="(Trans)glycosidases"/>
    <property type="match status" value="1"/>
</dbReference>
<dbReference type="NCBIfam" id="NF008967">
    <property type="entry name" value="PRK12313.1"/>
    <property type="match status" value="1"/>
</dbReference>
<dbReference type="InterPro" id="IPR017853">
    <property type="entry name" value="GH"/>
</dbReference>
<dbReference type="CDD" id="cd11322">
    <property type="entry name" value="AmyAc_Glg_BE"/>
    <property type="match status" value="1"/>
</dbReference>